<dbReference type="InterPro" id="IPR036770">
    <property type="entry name" value="Ankyrin_rpt-contain_sf"/>
</dbReference>
<dbReference type="InterPro" id="IPR002110">
    <property type="entry name" value="Ankyrin_rpt"/>
</dbReference>
<dbReference type="SUPFAM" id="SSF48403">
    <property type="entry name" value="Ankyrin repeat"/>
    <property type="match status" value="2"/>
</dbReference>
<keyword evidence="1" id="KW-0677">Repeat</keyword>
<feature type="region of interest" description="Disordered" evidence="4">
    <location>
        <begin position="1278"/>
        <end position="1328"/>
    </location>
</feature>
<dbReference type="PROSITE" id="PS50088">
    <property type="entry name" value="ANK_REPEAT"/>
    <property type="match status" value="3"/>
</dbReference>
<evidence type="ECO:0000313" key="6">
    <source>
        <dbReference type="Proteomes" id="UP000275078"/>
    </source>
</evidence>
<gene>
    <name evidence="5" type="ORF">BJ508DRAFT_325461</name>
</gene>
<feature type="compositionally biased region" description="Basic and acidic residues" evidence="4">
    <location>
        <begin position="1283"/>
        <end position="1294"/>
    </location>
</feature>
<dbReference type="Proteomes" id="UP000275078">
    <property type="component" value="Unassembled WGS sequence"/>
</dbReference>
<protein>
    <submittedName>
        <fullName evidence="5">Ankyrin</fullName>
    </submittedName>
</protein>
<feature type="region of interest" description="Disordered" evidence="4">
    <location>
        <begin position="148"/>
        <end position="186"/>
    </location>
</feature>
<dbReference type="OrthoDB" id="20872at2759"/>
<dbReference type="PANTHER" id="PTHR24198:SF165">
    <property type="entry name" value="ANKYRIN REPEAT-CONTAINING PROTEIN-RELATED"/>
    <property type="match status" value="1"/>
</dbReference>
<evidence type="ECO:0000256" key="4">
    <source>
        <dbReference type="SAM" id="MobiDB-lite"/>
    </source>
</evidence>
<proteinExistence type="predicted"/>
<evidence type="ECO:0000256" key="3">
    <source>
        <dbReference type="PROSITE-ProRule" id="PRU00023"/>
    </source>
</evidence>
<dbReference type="SMART" id="SM00248">
    <property type="entry name" value="ANK"/>
    <property type="match status" value="8"/>
</dbReference>
<dbReference type="Gene3D" id="1.25.40.20">
    <property type="entry name" value="Ankyrin repeat-containing domain"/>
    <property type="match status" value="3"/>
</dbReference>
<dbReference type="STRING" id="1160509.A0A3N4IE90"/>
<dbReference type="Pfam" id="PF12796">
    <property type="entry name" value="Ank_2"/>
    <property type="match status" value="1"/>
</dbReference>
<feature type="compositionally biased region" description="Acidic residues" evidence="4">
    <location>
        <begin position="1428"/>
        <end position="1437"/>
    </location>
</feature>
<feature type="region of interest" description="Disordered" evidence="4">
    <location>
        <begin position="1424"/>
        <end position="1449"/>
    </location>
</feature>
<feature type="compositionally biased region" description="Basic and acidic residues" evidence="4">
    <location>
        <begin position="148"/>
        <end position="172"/>
    </location>
</feature>
<feature type="compositionally biased region" description="Basic and acidic residues" evidence="4">
    <location>
        <begin position="1311"/>
        <end position="1323"/>
    </location>
</feature>
<evidence type="ECO:0000256" key="1">
    <source>
        <dbReference type="ARBA" id="ARBA00022737"/>
    </source>
</evidence>
<keyword evidence="6" id="KW-1185">Reference proteome</keyword>
<keyword evidence="2 3" id="KW-0040">ANK repeat</keyword>
<sequence>MEGNTDRQSSLVSEVRETMDVNAYPWTDLHVASKKGLVKAVRTLLEQGSDPDVLGLHIGEPGEAEEDGPRLRSPLHIAIEFDEVEVVQILLEHGADANVITHPEGWTALHMAASTKDMTPENSKQFGALLSCLEALLMWAKRSTLTADHREHSQSTSHGHEQNEIGRGKQDCKSPPSFSLDPDLRDHKDESAFDRFIRNVEYQSKRPDYERGGRLSCSPEDLVIYGNSFRLFLRLCGSKYLDLDYLLWHAERGSAIALSFLEELSFPRTTVPGELESSADERNYEVLLRLLDLNSLERKSQFRRVEEWCSAFQNYICRIIDNSSSDDLKREHRFIWESTPGDEEDRYVLLSPMEHLARLTSPEYCKQNGRTFPHTDIALFYVLAKLINALSRQSTELGAEKLGQDVYKMATEDFVAHGPGTLTPKSRLLTPLILGCDISEICFTGFDPVTGRTILHLLAFLPPPFRGPSNLQWEPILKSFKPAKTARAACKVAFSMIVNQIKLQLRKSNKDRISFIDFLNRKDSEGFSALDIAEIYGTSNGDFIELLKSEAAAASTTPGTTRSKLKQAGRKFRAQFGDAPKTKEEDEHLVQVLADGTLTMAVLLGRDPYHRTLDATEITAVNTKAENYIVNYYSRFLPHMDPTKPLTPRSVLREQLCNKGALGFTGLHYAVYERDVELVRKILAMGPRPVIHSMETPVPLMPESDENILITGVQLVCESINIGKRFGPLQDTPLDLAERLPEVPPEIVELIKAELEKRQIIAIKEEPGERRIKAKLGNRINVVSDEPITMEQEKSMKAEPEESKACLWKKYISDKIDRIGSSTASDLIASSQLHGADVNMPDHDVHSPVYEAVDNQDVQFVELLVKHGANLQQQFETNEIRDLLRLDLLNIHSEMSSMQRCWPRIPLYRAIYHDNVDIVKILLQHGAPSQYGGWSILNFASLFAGKTVSSRAVREKHSGPPLKVLSRLLSEGQSFGLDFDAIDPEGISAFFAFLRGIMGNIKVDDSTVEVRKVHCYRPYLDIADLFLAKCSNATLNLNHPLHFLADSVRSGEMEQRELAMQFMKRFEPFFGSRFNMDFINPRDLHAGWSILGYLLNSEPIPCNASNSEQVMPVKENNLVAVKAVFSRIVEEAGRQCDRELRKLRLGAIGTNTDPDHARQANIFSLRDHDGFTPLHLAIIHRNSFFVDILAVHHLVDLSEYPGKNAGEGCFGRRVAGGELLLKDAQLPGVVDIIVRRIRDRSSPASRFAHPGGKLIDERVIHLINNKLLLLESERNETGSADGAVKDEEGHDQATSRRTPSLDSGASGGAEKQIEVEPNEKPSEHGPLPTALHYAIHEHDEDLIRSLLQIKPIVSVDNSKKVAIQYLDLNARFGMLLETPLMLAERLHLSDGIIEALKLAGEHQWSGSEIMALEVDVESVGSKFSTVNEDSEPGEVESDSGRYSGGDTVSGSDPQVLQKLPVAFVDIGVQTDAIFCSEVMQREPDLGDSKDMEEEGQSSSVVFAARRVSLVACLKWMLGRT</sequence>
<name>A0A3N4IE90_ASCIM</name>
<accession>A0A3N4IE90</accession>
<organism evidence="5 6">
    <name type="scientific">Ascobolus immersus RN42</name>
    <dbReference type="NCBI Taxonomy" id="1160509"/>
    <lineage>
        <taxon>Eukaryota</taxon>
        <taxon>Fungi</taxon>
        <taxon>Dikarya</taxon>
        <taxon>Ascomycota</taxon>
        <taxon>Pezizomycotina</taxon>
        <taxon>Pezizomycetes</taxon>
        <taxon>Pezizales</taxon>
        <taxon>Ascobolaceae</taxon>
        <taxon>Ascobolus</taxon>
    </lineage>
</organism>
<dbReference type="EMBL" id="ML119671">
    <property type="protein sequence ID" value="RPA82460.1"/>
    <property type="molecule type" value="Genomic_DNA"/>
</dbReference>
<feature type="repeat" description="ANK" evidence="3">
    <location>
        <begin position="844"/>
        <end position="876"/>
    </location>
</feature>
<dbReference type="PANTHER" id="PTHR24198">
    <property type="entry name" value="ANKYRIN REPEAT AND PROTEIN KINASE DOMAIN-CONTAINING PROTEIN"/>
    <property type="match status" value="1"/>
</dbReference>
<dbReference type="PROSITE" id="PS50297">
    <property type="entry name" value="ANK_REP_REGION"/>
    <property type="match status" value="2"/>
</dbReference>
<feature type="repeat" description="ANK" evidence="3">
    <location>
        <begin position="70"/>
        <end position="102"/>
    </location>
</feature>
<feature type="repeat" description="ANK" evidence="3">
    <location>
        <begin position="24"/>
        <end position="56"/>
    </location>
</feature>
<evidence type="ECO:0000256" key="2">
    <source>
        <dbReference type="ARBA" id="ARBA00023043"/>
    </source>
</evidence>
<evidence type="ECO:0000313" key="5">
    <source>
        <dbReference type="EMBL" id="RPA82460.1"/>
    </source>
</evidence>
<reference evidence="5 6" key="1">
    <citation type="journal article" date="2018" name="Nat. Ecol. Evol.">
        <title>Pezizomycetes genomes reveal the molecular basis of ectomycorrhizal truffle lifestyle.</title>
        <authorList>
            <person name="Murat C."/>
            <person name="Payen T."/>
            <person name="Noel B."/>
            <person name="Kuo A."/>
            <person name="Morin E."/>
            <person name="Chen J."/>
            <person name="Kohler A."/>
            <person name="Krizsan K."/>
            <person name="Balestrini R."/>
            <person name="Da Silva C."/>
            <person name="Montanini B."/>
            <person name="Hainaut M."/>
            <person name="Levati E."/>
            <person name="Barry K.W."/>
            <person name="Belfiori B."/>
            <person name="Cichocki N."/>
            <person name="Clum A."/>
            <person name="Dockter R.B."/>
            <person name="Fauchery L."/>
            <person name="Guy J."/>
            <person name="Iotti M."/>
            <person name="Le Tacon F."/>
            <person name="Lindquist E.A."/>
            <person name="Lipzen A."/>
            <person name="Malagnac F."/>
            <person name="Mello A."/>
            <person name="Molinier V."/>
            <person name="Miyauchi S."/>
            <person name="Poulain J."/>
            <person name="Riccioni C."/>
            <person name="Rubini A."/>
            <person name="Sitrit Y."/>
            <person name="Splivallo R."/>
            <person name="Traeger S."/>
            <person name="Wang M."/>
            <person name="Zifcakova L."/>
            <person name="Wipf D."/>
            <person name="Zambonelli A."/>
            <person name="Paolocci F."/>
            <person name="Nowrousian M."/>
            <person name="Ottonello S."/>
            <person name="Baldrian P."/>
            <person name="Spatafora J.W."/>
            <person name="Henrissat B."/>
            <person name="Nagy L.G."/>
            <person name="Aury J.M."/>
            <person name="Wincker P."/>
            <person name="Grigoriev I.V."/>
            <person name="Bonfante P."/>
            <person name="Martin F.M."/>
        </authorList>
    </citation>
    <scope>NUCLEOTIDE SEQUENCE [LARGE SCALE GENOMIC DNA]</scope>
    <source>
        <strain evidence="5 6">RN42</strain>
    </source>
</reference>